<reference evidence="3" key="1">
    <citation type="journal article" date="2016" name="Nat. Commun.">
        <title>The Gonium pectorale genome demonstrates co-option of cell cycle regulation during the evolution of multicellularity.</title>
        <authorList>
            <person name="Hanschen E.R."/>
            <person name="Marriage T.N."/>
            <person name="Ferris P.J."/>
            <person name="Hamaji T."/>
            <person name="Toyoda A."/>
            <person name="Fujiyama A."/>
            <person name="Neme R."/>
            <person name="Noguchi H."/>
            <person name="Minakuchi Y."/>
            <person name="Suzuki M."/>
            <person name="Kawai-Toyooka H."/>
            <person name="Smith D.R."/>
            <person name="Sparks H."/>
            <person name="Anderson J."/>
            <person name="Bakaric R."/>
            <person name="Luria V."/>
            <person name="Karger A."/>
            <person name="Kirschner M.W."/>
            <person name="Durand P.M."/>
            <person name="Michod R.E."/>
            <person name="Nozaki H."/>
            <person name="Olson B.J."/>
        </authorList>
    </citation>
    <scope>NUCLEOTIDE SEQUENCE [LARGE SCALE GENOMIC DNA]</scope>
    <source>
        <strain evidence="3">NIES-2863</strain>
    </source>
</reference>
<evidence type="ECO:0000256" key="1">
    <source>
        <dbReference type="SAM" id="MobiDB-lite"/>
    </source>
</evidence>
<feature type="compositionally biased region" description="Basic and acidic residues" evidence="1">
    <location>
        <begin position="210"/>
        <end position="220"/>
    </location>
</feature>
<dbReference type="OrthoDB" id="548266at2759"/>
<proteinExistence type="predicted"/>
<dbReference type="AlphaFoldDB" id="A0A150G5E3"/>
<protein>
    <submittedName>
        <fullName evidence="2">Uncharacterized protein</fullName>
    </submittedName>
</protein>
<organism evidence="2 3">
    <name type="scientific">Gonium pectorale</name>
    <name type="common">Green alga</name>
    <dbReference type="NCBI Taxonomy" id="33097"/>
    <lineage>
        <taxon>Eukaryota</taxon>
        <taxon>Viridiplantae</taxon>
        <taxon>Chlorophyta</taxon>
        <taxon>core chlorophytes</taxon>
        <taxon>Chlorophyceae</taxon>
        <taxon>CS clade</taxon>
        <taxon>Chlamydomonadales</taxon>
        <taxon>Volvocaceae</taxon>
        <taxon>Gonium</taxon>
    </lineage>
</organism>
<dbReference type="EMBL" id="LSYV01000064">
    <property type="protein sequence ID" value="KXZ44755.1"/>
    <property type="molecule type" value="Genomic_DNA"/>
</dbReference>
<name>A0A150G5E3_GONPE</name>
<evidence type="ECO:0000313" key="3">
    <source>
        <dbReference type="Proteomes" id="UP000075714"/>
    </source>
</evidence>
<accession>A0A150G5E3</accession>
<comment type="caution">
    <text evidence="2">The sequence shown here is derived from an EMBL/GenBank/DDBJ whole genome shotgun (WGS) entry which is preliminary data.</text>
</comment>
<sequence>MPKKETASSSSSSEEDLAAFQSVVVTFEDITSKQKEVAEQIAAALDSLLEGRLRVKDPGPKRLKKEAKAAAREAAEAQADGGFRFFARVQPGAAVVLEPPELPPLEGTPFPDTFRQRREPPAEAAAAAMPVLAIDGEAILAAAAAAAAAARGGVAAPSGREASGQQQQRAPDGGGGGEGASNQAGETPGGPGSSSGKGKSKGAKAQAKAEPWKPKRKFGEGEVLEAKAFVPHDERMRRLVGTPA</sequence>
<gene>
    <name evidence="2" type="ORF">GPECTOR_63g9</name>
</gene>
<feature type="region of interest" description="Disordered" evidence="1">
    <location>
        <begin position="153"/>
        <end position="220"/>
    </location>
</feature>
<feature type="region of interest" description="Disordered" evidence="1">
    <location>
        <begin position="98"/>
        <end position="125"/>
    </location>
</feature>
<dbReference type="Proteomes" id="UP000075714">
    <property type="component" value="Unassembled WGS sequence"/>
</dbReference>
<evidence type="ECO:0000313" key="2">
    <source>
        <dbReference type="EMBL" id="KXZ44755.1"/>
    </source>
</evidence>
<keyword evidence="3" id="KW-1185">Reference proteome</keyword>